<accession>A0AAE1KQX4</accession>
<keyword evidence="3" id="KW-1185">Reference proteome</keyword>
<gene>
    <name evidence="2" type="ORF">Pcinc_012931</name>
</gene>
<protein>
    <submittedName>
        <fullName evidence="2">Uncharacterized protein</fullName>
    </submittedName>
</protein>
<proteinExistence type="predicted"/>
<feature type="region of interest" description="Disordered" evidence="1">
    <location>
        <begin position="96"/>
        <end position="122"/>
    </location>
</feature>
<reference evidence="2" key="1">
    <citation type="submission" date="2023-10" db="EMBL/GenBank/DDBJ databases">
        <title>Genome assemblies of two species of porcelain crab, Petrolisthes cinctipes and Petrolisthes manimaculis (Anomura: Porcellanidae).</title>
        <authorList>
            <person name="Angst P."/>
        </authorList>
    </citation>
    <scope>NUCLEOTIDE SEQUENCE</scope>
    <source>
        <strain evidence="2">PB745_01</strain>
        <tissue evidence="2">Gill</tissue>
    </source>
</reference>
<evidence type="ECO:0000256" key="1">
    <source>
        <dbReference type="SAM" id="MobiDB-lite"/>
    </source>
</evidence>
<dbReference type="AlphaFoldDB" id="A0AAE1KQX4"/>
<sequence length="122" mass="13508">MLFFLIMGDENVEVIKTAASSEGKEVIKEGKTRKARDIVIPGEYHETSLVEDVPEENIEESLTRLMSFVDSLDLPQEDTETADEDLANVDLTDLSMFLEQQDPSTSADSEEITTPSPSEPGK</sequence>
<evidence type="ECO:0000313" key="3">
    <source>
        <dbReference type="Proteomes" id="UP001286313"/>
    </source>
</evidence>
<comment type="caution">
    <text evidence="2">The sequence shown here is derived from an EMBL/GenBank/DDBJ whole genome shotgun (WGS) entry which is preliminary data.</text>
</comment>
<evidence type="ECO:0000313" key="2">
    <source>
        <dbReference type="EMBL" id="KAK3882726.1"/>
    </source>
</evidence>
<organism evidence="2 3">
    <name type="scientific">Petrolisthes cinctipes</name>
    <name type="common">Flat porcelain crab</name>
    <dbReference type="NCBI Taxonomy" id="88211"/>
    <lineage>
        <taxon>Eukaryota</taxon>
        <taxon>Metazoa</taxon>
        <taxon>Ecdysozoa</taxon>
        <taxon>Arthropoda</taxon>
        <taxon>Crustacea</taxon>
        <taxon>Multicrustacea</taxon>
        <taxon>Malacostraca</taxon>
        <taxon>Eumalacostraca</taxon>
        <taxon>Eucarida</taxon>
        <taxon>Decapoda</taxon>
        <taxon>Pleocyemata</taxon>
        <taxon>Anomura</taxon>
        <taxon>Galatheoidea</taxon>
        <taxon>Porcellanidae</taxon>
        <taxon>Petrolisthes</taxon>
    </lineage>
</organism>
<feature type="compositionally biased region" description="Polar residues" evidence="1">
    <location>
        <begin position="101"/>
        <end position="116"/>
    </location>
</feature>
<name>A0AAE1KQX4_PETCI</name>
<dbReference type="EMBL" id="JAWQEG010001064">
    <property type="protein sequence ID" value="KAK3882726.1"/>
    <property type="molecule type" value="Genomic_DNA"/>
</dbReference>
<dbReference type="Proteomes" id="UP001286313">
    <property type="component" value="Unassembled WGS sequence"/>
</dbReference>